<proteinExistence type="predicted"/>
<evidence type="ECO:0000313" key="2">
    <source>
        <dbReference type="EMBL" id="CAB1429959.1"/>
    </source>
</evidence>
<feature type="region of interest" description="Disordered" evidence="1">
    <location>
        <begin position="1"/>
        <end position="21"/>
    </location>
</feature>
<dbReference type="AlphaFoldDB" id="A0A9N7UGQ4"/>
<feature type="compositionally biased region" description="Polar residues" evidence="1">
    <location>
        <begin position="101"/>
        <end position="111"/>
    </location>
</feature>
<sequence>MAANPKSHERTMGPRGLQQGRSVSFTLTVTWQSQPDGTELKDMLHSYLPDTIYSASKGTVESGALPKDLPAVVMGHHREEKGTSFPPQYNNNNTDKEWEQQAVQLQSGNNQTEKRSCSPREQAVRSGSLGGMTHRRAFQTHVMTAAACLVHSLQRTDPSDANGMWPNVVEKDGVQST</sequence>
<reference evidence="2" key="1">
    <citation type="submission" date="2020-03" db="EMBL/GenBank/DDBJ databases">
        <authorList>
            <person name="Weist P."/>
        </authorList>
    </citation>
    <scope>NUCLEOTIDE SEQUENCE</scope>
</reference>
<comment type="caution">
    <text evidence="2">The sequence shown here is derived from an EMBL/GenBank/DDBJ whole genome shotgun (WGS) entry which is preliminary data.</text>
</comment>
<gene>
    <name evidence="2" type="ORF">PLEPLA_LOCUS17939</name>
</gene>
<feature type="region of interest" description="Disordered" evidence="1">
    <location>
        <begin position="78"/>
        <end position="130"/>
    </location>
</feature>
<evidence type="ECO:0000313" key="3">
    <source>
        <dbReference type="Proteomes" id="UP001153269"/>
    </source>
</evidence>
<organism evidence="2 3">
    <name type="scientific">Pleuronectes platessa</name>
    <name type="common">European plaice</name>
    <dbReference type="NCBI Taxonomy" id="8262"/>
    <lineage>
        <taxon>Eukaryota</taxon>
        <taxon>Metazoa</taxon>
        <taxon>Chordata</taxon>
        <taxon>Craniata</taxon>
        <taxon>Vertebrata</taxon>
        <taxon>Euteleostomi</taxon>
        <taxon>Actinopterygii</taxon>
        <taxon>Neopterygii</taxon>
        <taxon>Teleostei</taxon>
        <taxon>Neoteleostei</taxon>
        <taxon>Acanthomorphata</taxon>
        <taxon>Carangaria</taxon>
        <taxon>Pleuronectiformes</taxon>
        <taxon>Pleuronectoidei</taxon>
        <taxon>Pleuronectidae</taxon>
        <taxon>Pleuronectes</taxon>
    </lineage>
</organism>
<accession>A0A9N7UGQ4</accession>
<dbReference type="Proteomes" id="UP001153269">
    <property type="component" value="Unassembled WGS sequence"/>
</dbReference>
<keyword evidence="3" id="KW-1185">Reference proteome</keyword>
<evidence type="ECO:0000256" key="1">
    <source>
        <dbReference type="SAM" id="MobiDB-lite"/>
    </source>
</evidence>
<dbReference type="EMBL" id="CADEAL010001191">
    <property type="protein sequence ID" value="CAB1429959.1"/>
    <property type="molecule type" value="Genomic_DNA"/>
</dbReference>
<protein>
    <submittedName>
        <fullName evidence="2">Uncharacterized protein</fullName>
    </submittedName>
</protein>
<name>A0A9N7UGQ4_PLEPL</name>
<feature type="compositionally biased region" description="Basic and acidic residues" evidence="1">
    <location>
        <begin position="1"/>
        <end position="12"/>
    </location>
</feature>